<dbReference type="GO" id="GO:0005829">
    <property type="term" value="C:cytosol"/>
    <property type="evidence" value="ECO:0007669"/>
    <property type="project" value="TreeGrafter"/>
</dbReference>
<feature type="domain" description="USP" evidence="9">
    <location>
        <begin position="345"/>
        <end position="642"/>
    </location>
</feature>
<dbReference type="GO" id="GO:0006508">
    <property type="term" value="P:proteolysis"/>
    <property type="evidence" value="ECO:0007669"/>
    <property type="project" value="UniProtKB-KW"/>
</dbReference>
<evidence type="ECO:0000256" key="8">
    <source>
        <dbReference type="SAM" id="MobiDB-lite"/>
    </source>
</evidence>
<dbReference type="PANTHER" id="PTHR24006:SF888">
    <property type="entry name" value="UBIQUITIN CARBOXYL-TERMINAL HYDROLASE 30"/>
    <property type="match status" value="1"/>
</dbReference>
<dbReference type="SUPFAM" id="SSF54001">
    <property type="entry name" value="Cysteine proteinases"/>
    <property type="match status" value="1"/>
</dbReference>
<protein>
    <recommendedName>
        <fullName evidence="7">Ubiquitin carboxyl-terminal hydrolase</fullName>
        <ecNumber evidence="7">3.4.19.12</ecNumber>
    </recommendedName>
</protein>
<evidence type="ECO:0000256" key="3">
    <source>
        <dbReference type="ARBA" id="ARBA00022670"/>
    </source>
</evidence>
<evidence type="ECO:0000256" key="4">
    <source>
        <dbReference type="ARBA" id="ARBA00022786"/>
    </source>
</evidence>
<keyword evidence="5 7" id="KW-0378">Hydrolase</keyword>
<dbReference type="EMBL" id="CAJNOW010000079">
    <property type="protein sequence ID" value="CAF1229954.1"/>
    <property type="molecule type" value="Genomic_DNA"/>
</dbReference>
<evidence type="ECO:0000256" key="1">
    <source>
        <dbReference type="ARBA" id="ARBA00000707"/>
    </source>
</evidence>
<dbReference type="PROSITE" id="PS50235">
    <property type="entry name" value="USP_3"/>
    <property type="match status" value="1"/>
</dbReference>
<comment type="catalytic activity">
    <reaction evidence="1 7">
        <text>Thiol-dependent hydrolysis of ester, thioester, amide, peptide and isopeptide bonds formed by the C-terminal Gly of ubiquitin (a 76-residue protein attached to proteins as an intracellular targeting signal).</text>
        <dbReference type="EC" id="3.4.19.12"/>
    </reaction>
</comment>
<gene>
    <name evidence="10" type="ORF">KQP761_LOCUS1248</name>
</gene>
<evidence type="ECO:0000259" key="9">
    <source>
        <dbReference type="PROSITE" id="PS50235"/>
    </source>
</evidence>
<dbReference type="InterPro" id="IPR028889">
    <property type="entry name" value="USP"/>
</dbReference>
<dbReference type="Gene3D" id="3.90.70.10">
    <property type="entry name" value="Cysteine proteinases"/>
    <property type="match status" value="1"/>
</dbReference>
<dbReference type="InterPro" id="IPR001394">
    <property type="entry name" value="Peptidase_C19_UCH"/>
</dbReference>
<dbReference type="GO" id="GO:0004843">
    <property type="term" value="F:cysteine-type deubiquitinase activity"/>
    <property type="evidence" value="ECO:0007669"/>
    <property type="project" value="UniProtKB-UniRule"/>
</dbReference>
<dbReference type="GO" id="GO:0016579">
    <property type="term" value="P:protein deubiquitination"/>
    <property type="evidence" value="ECO:0007669"/>
    <property type="project" value="InterPro"/>
</dbReference>
<keyword evidence="4 7" id="KW-0833">Ubl conjugation pathway</keyword>
<keyword evidence="6 7" id="KW-0788">Thiol protease</keyword>
<evidence type="ECO:0000313" key="11">
    <source>
        <dbReference type="Proteomes" id="UP000663834"/>
    </source>
</evidence>
<dbReference type="Proteomes" id="UP000663834">
    <property type="component" value="Unassembled WGS sequence"/>
</dbReference>
<reference evidence="10" key="1">
    <citation type="submission" date="2021-02" db="EMBL/GenBank/DDBJ databases">
        <authorList>
            <person name="Nowell W R."/>
        </authorList>
    </citation>
    <scope>NUCLEOTIDE SEQUENCE</scope>
</reference>
<proteinExistence type="inferred from homology"/>
<dbReference type="Pfam" id="PF00443">
    <property type="entry name" value="UCH"/>
    <property type="match status" value="1"/>
</dbReference>
<evidence type="ECO:0000256" key="2">
    <source>
        <dbReference type="ARBA" id="ARBA00009085"/>
    </source>
</evidence>
<dbReference type="InterPro" id="IPR050164">
    <property type="entry name" value="Peptidase_C19"/>
</dbReference>
<name>A0A814YIE3_9BILA</name>
<keyword evidence="3 7" id="KW-0645">Protease</keyword>
<sequence>MTDTEIEHIGHPILPPGSCFLRKFSSTITTDKIRKVTESQNNQLVLFDYLLEIYNPQYDKYYLLDDSYLLDYNPFGLTNNVAIKLKVTWIKKNENDQNQTEQQGNLITPEEHSSELSNLIFSNVHSRHFFLFSDHSPLRHKGLVVHQNMTQTPSSSQFTTIAQSFERDYFGKNSQHKFDTNGDITDVVPSTQFSCIILQGEKSSSQISDTELLNDLEDCDFESMINDPEYCEFKSMINDPSLNLDNFNAEETLEELSSTNTALRDSVTNKMDVSYSITVRKDQLQPVYSTIPEFSLNSQVHKSGQLLTQILIPDHRRLGINASDDSTSINDLPSSRESTSVPIQCGLKNMGNTCYMNVILQILARLTPLIDWNFNTSHLKKCERRSTCSICLIEETLKGMSKESINSDNPIFIPTLFYNQLTSLSPTFTKNTQQDCIEFFFSLFMNAEESSILSKTFEIDIDRATRCSTCSSIRYRSERQKIIDCPVPKNSGKLVDCLNNYFEEENLTGDNAYDCDTCQVKQNGYTKMEIGSTPPVLLISLKRFKPNGDGKLHSEIEYEELLHLDEWLSKNCLNNISDKQKIYQLFAVVIHTGNNMSNGHYMCYVKNQCTDDWYEANDELFRKVYSAFDQKKSVYLLCYMRSDLGKSFPVYKIQGNYMPAKPIVNRHIAIPDQTSLNDMKNRVQFCFWENVISQQRRYAKCDVFGNSDLDNPKCSRCLWIQGEHSTTEKVSYPKLKLDIPPEYHNYSWSLEVYTVTESYQNSTIHYKQLVKKFLQDRKHPNVPSINPIEIKIKQEDLANGFIIFQVCVVNEPILARAKHMPLVLFYDSEADQFIVSSNTKSANELKINLKNFHLVCQLKVNKTPLKSCISSHMTQLDDGDKEKHKRKNEGSSRQSAKKLRTGDKSTRNNT</sequence>
<dbReference type="PROSITE" id="PS00973">
    <property type="entry name" value="USP_2"/>
    <property type="match status" value="1"/>
</dbReference>
<dbReference type="EC" id="3.4.19.12" evidence="7"/>
<feature type="region of interest" description="Disordered" evidence="8">
    <location>
        <begin position="874"/>
        <end position="910"/>
    </location>
</feature>
<evidence type="ECO:0000256" key="5">
    <source>
        <dbReference type="ARBA" id="ARBA00022801"/>
    </source>
</evidence>
<feature type="compositionally biased region" description="Basic and acidic residues" evidence="8">
    <location>
        <begin position="900"/>
        <end position="910"/>
    </location>
</feature>
<comment type="similarity">
    <text evidence="2 7">Belongs to the peptidase C19 family.</text>
</comment>
<dbReference type="PANTHER" id="PTHR24006">
    <property type="entry name" value="UBIQUITIN CARBOXYL-TERMINAL HYDROLASE"/>
    <property type="match status" value="1"/>
</dbReference>
<dbReference type="InterPro" id="IPR038765">
    <property type="entry name" value="Papain-like_cys_pep_sf"/>
</dbReference>
<dbReference type="AlphaFoldDB" id="A0A814YIE3"/>
<organism evidence="10 11">
    <name type="scientific">Rotaria magnacalcarata</name>
    <dbReference type="NCBI Taxonomy" id="392030"/>
    <lineage>
        <taxon>Eukaryota</taxon>
        <taxon>Metazoa</taxon>
        <taxon>Spiralia</taxon>
        <taxon>Gnathifera</taxon>
        <taxon>Rotifera</taxon>
        <taxon>Eurotatoria</taxon>
        <taxon>Bdelloidea</taxon>
        <taxon>Philodinida</taxon>
        <taxon>Philodinidae</taxon>
        <taxon>Rotaria</taxon>
    </lineage>
</organism>
<evidence type="ECO:0000313" key="10">
    <source>
        <dbReference type="EMBL" id="CAF1229954.1"/>
    </source>
</evidence>
<evidence type="ECO:0000256" key="6">
    <source>
        <dbReference type="ARBA" id="ARBA00022807"/>
    </source>
</evidence>
<evidence type="ECO:0000256" key="7">
    <source>
        <dbReference type="RuleBase" id="RU366025"/>
    </source>
</evidence>
<dbReference type="OrthoDB" id="10066599at2759"/>
<dbReference type="PROSITE" id="PS00972">
    <property type="entry name" value="USP_1"/>
    <property type="match status" value="1"/>
</dbReference>
<dbReference type="InterPro" id="IPR018200">
    <property type="entry name" value="USP_CS"/>
</dbReference>
<accession>A0A814YIE3</accession>
<comment type="caution">
    <text evidence="10">The sequence shown here is derived from an EMBL/GenBank/DDBJ whole genome shotgun (WGS) entry which is preliminary data.</text>
</comment>
<dbReference type="GO" id="GO:0005634">
    <property type="term" value="C:nucleus"/>
    <property type="evidence" value="ECO:0007669"/>
    <property type="project" value="TreeGrafter"/>
</dbReference>